<gene>
    <name evidence="3" type="ORF">DB32_006759</name>
</gene>
<evidence type="ECO:0000313" key="4">
    <source>
        <dbReference type="Proteomes" id="UP000034883"/>
    </source>
</evidence>
<dbReference type="EMBL" id="CP011125">
    <property type="protein sequence ID" value="AKF09610.1"/>
    <property type="molecule type" value="Genomic_DNA"/>
</dbReference>
<evidence type="ECO:0000313" key="3">
    <source>
        <dbReference type="EMBL" id="AKF09610.1"/>
    </source>
</evidence>
<dbReference type="GO" id="GO:0003857">
    <property type="term" value="F:(3S)-3-hydroxyacyl-CoA dehydrogenase (NAD+) activity"/>
    <property type="evidence" value="ECO:0007669"/>
    <property type="project" value="TreeGrafter"/>
</dbReference>
<protein>
    <submittedName>
        <fullName evidence="3">Putative (R)-specific enoyl-CoA hydratase</fullName>
    </submittedName>
</protein>
<dbReference type="GO" id="GO:0006635">
    <property type="term" value="P:fatty acid beta-oxidation"/>
    <property type="evidence" value="ECO:0007669"/>
    <property type="project" value="TreeGrafter"/>
</dbReference>
<proteinExistence type="predicted"/>
<dbReference type="KEGG" id="samy:DB32_006759"/>
<evidence type="ECO:0000259" key="1">
    <source>
        <dbReference type="Pfam" id="PF01575"/>
    </source>
</evidence>
<dbReference type="STRING" id="927083.DB32_006759"/>
<dbReference type="Proteomes" id="UP000034883">
    <property type="component" value="Chromosome"/>
</dbReference>
<dbReference type="InterPro" id="IPR054357">
    <property type="entry name" value="MFE-2_N"/>
</dbReference>
<keyword evidence="4" id="KW-1185">Reference proteome</keyword>
<dbReference type="PANTHER" id="PTHR13078">
    <property type="entry name" value="PEROXISOMAL MULTIFUNCTIONAL ENZYME TYPE 2-RELATED"/>
    <property type="match status" value="1"/>
</dbReference>
<dbReference type="GO" id="GO:0044594">
    <property type="term" value="F:17-beta-hydroxysteroid dehydrogenase (NAD+) activity"/>
    <property type="evidence" value="ECO:0007669"/>
    <property type="project" value="TreeGrafter"/>
</dbReference>
<dbReference type="CDD" id="cd03448">
    <property type="entry name" value="HDE_HSD"/>
    <property type="match status" value="1"/>
</dbReference>
<name>A0A0F6YKU9_9BACT</name>
<dbReference type="PANTHER" id="PTHR13078:SF56">
    <property type="entry name" value="PEROXISOMAL MULTIFUNCTIONAL ENZYME TYPE 2"/>
    <property type="match status" value="1"/>
</dbReference>
<dbReference type="AlphaFoldDB" id="A0A0F6YKU9"/>
<dbReference type="SUPFAM" id="SSF54637">
    <property type="entry name" value="Thioesterase/thiol ester dehydrase-isomerase"/>
    <property type="match status" value="2"/>
</dbReference>
<evidence type="ECO:0000259" key="2">
    <source>
        <dbReference type="Pfam" id="PF22622"/>
    </source>
</evidence>
<organism evidence="3 4">
    <name type="scientific">Sandaracinus amylolyticus</name>
    <dbReference type="NCBI Taxonomy" id="927083"/>
    <lineage>
        <taxon>Bacteria</taxon>
        <taxon>Pseudomonadati</taxon>
        <taxon>Myxococcota</taxon>
        <taxon>Polyangia</taxon>
        <taxon>Polyangiales</taxon>
        <taxon>Sandaracinaceae</taxon>
        <taxon>Sandaracinus</taxon>
    </lineage>
</organism>
<dbReference type="GO" id="GO:0004300">
    <property type="term" value="F:enoyl-CoA hydratase activity"/>
    <property type="evidence" value="ECO:0007669"/>
    <property type="project" value="TreeGrafter"/>
</dbReference>
<dbReference type="InterPro" id="IPR002539">
    <property type="entry name" value="MaoC-like_dom"/>
</dbReference>
<reference evidence="3 4" key="1">
    <citation type="submission" date="2015-03" db="EMBL/GenBank/DDBJ databases">
        <title>Genome assembly of Sandaracinus amylolyticus DSM 53668.</title>
        <authorList>
            <person name="Sharma G."/>
            <person name="Subramanian S."/>
        </authorList>
    </citation>
    <scope>NUCLEOTIDE SEQUENCE [LARGE SCALE GENOMIC DNA]</scope>
    <source>
        <strain evidence="3 4">DSM 53668</strain>
    </source>
</reference>
<dbReference type="Pfam" id="PF22622">
    <property type="entry name" value="MFE-2_hydrat-2_N"/>
    <property type="match status" value="1"/>
</dbReference>
<feature type="domain" description="Peroxisomal multifunctional enzyme type 2-like N-terminal" evidence="2">
    <location>
        <begin position="15"/>
        <end position="136"/>
    </location>
</feature>
<dbReference type="CDD" id="cd03441">
    <property type="entry name" value="R_hydratase_like"/>
    <property type="match status" value="1"/>
</dbReference>
<dbReference type="Pfam" id="PF01575">
    <property type="entry name" value="MaoC_dehydratas"/>
    <property type="match status" value="1"/>
</dbReference>
<dbReference type="Gene3D" id="3.10.129.10">
    <property type="entry name" value="Hotdog Thioesterase"/>
    <property type="match status" value="1"/>
</dbReference>
<accession>A0A0F6YKU9</accession>
<feature type="domain" description="MaoC-like" evidence="1">
    <location>
        <begin position="155"/>
        <end position="257"/>
    </location>
</feature>
<dbReference type="InterPro" id="IPR029069">
    <property type="entry name" value="HotDog_dom_sf"/>
</dbReference>
<sequence length="281" mass="30573">MNPAAIGAESEALQFTYRWQDAALYALGIGATQTDLGFLYEHSEPAMRVFPTYAVIPTFEACKALFDVVGGDFSGVVHGGQTIRLHKPFPAAGTLTTVGRVANVGDLKRMAQVIFATKTTDETGALVCETEWTIMYLLDGGYGGEPPPKSVRIRAPEREPDWVVEEKTSPEQALLYRLSGDHNPLHADPKAAEKAAKVTEGKPILHGLCTYGFIGRAILANECGNDPSRLRAFSGRFSKPVWPGDTIITRGWREDGRVLVVAGTKEHPEEPVFTNAFAEIV</sequence>